<proteinExistence type="predicted"/>
<dbReference type="PROSITE" id="PS50924">
    <property type="entry name" value="MHYT"/>
    <property type="match status" value="1"/>
</dbReference>
<dbReference type="Gene3D" id="3.30.70.270">
    <property type="match status" value="1"/>
</dbReference>
<name>A0ABW8GJQ0_9PROT</name>
<keyword evidence="6" id="KW-1185">Reference proteome</keyword>
<dbReference type="PROSITE" id="PS50883">
    <property type="entry name" value="EAL"/>
    <property type="match status" value="1"/>
</dbReference>
<evidence type="ECO:0000259" key="2">
    <source>
        <dbReference type="PROSITE" id="PS50883"/>
    </source>
</evidence>
<dbReference type="InterPro" id="IPR043128">
    <property type="entry name" value="Rev_trsase/Diguanyl_cyclase"/>
</dbReference>
<evidence type="ECO:0000313" key="5">
    <source>
        <dbReference type="EMBL" id="MFJ5445605.1"/>
    </source>
</evidence>
<reference evidence="5 6" key="1">
    <citation type="submission" date="2024-11" db="EMBL/GenBank/DDBJ databases">
        <authorList>
            <person name="Kaparullina E.N."/>
            <person name="Delegan Y.A."/>
            <person name="Doronina N.V."/>
        </authorList>
    </citation>
    <scope>NUCLEOTIDE SEQUENCE [LARGE SCALE GENOMIC DNA]</scope>
    <source>
        <strain evidence="5 6">7sh_L</strain>
    </source>
</reference>
<keyword evidence="1" id="KW-0472">Membrane</keyword>
<gene>
    <name evidence="5" type="ORF">ACIKP9_05135</name>
</gene>
<dbReference type="Pfam" id="PF00990">
    <property type="entry name" value="GGDEF"/>
    <property type="match status" value="1"/>
</dbReference>
<sequence length="712" mass="79362">MTGSYDYKLVLLSIVIAFISSLVAFMFTNHAVHRQGSSSKAWMALGAIAMGSGIWAMHFISILAWSLSTPISSLFDDSILSWLIAVSISWLALDITSRPGFKLQALVTAGIVMGLGISGMHYTSMHAMQMFSEISYNTTLLALSLGIAVIISIVALAFMFHTDHQSRNPTLRSRLYAATMLSGGIACTHFTAMAAIGIPPQADLTTNSTLQPGLFSVIIAVGICILILLTAILTIIDTRNRDKDNWLRTDTQDKLSRISMLDALTQLPNHRYFQHHLNIGIRRTARLGNALAVAIINLDNLKQIKEELGQHISDEILCAAAKRIQETIRGCDMAAYNGNEAFLVLFEDIKHEQDIVPVMERIMQSLHATFRVDHHDIALNVRAGLSLYPKHGHADRLLTYAEAAMHRVKPNDNQGFRLFDDRLEPTSYDLLETQQELRHAIANKEFVLYFEPRMDILGNSITGLEIHARWLHPTKGVIPAATFAPMAENIGLMDDINTWVLEASCRMTQTLRQQDIRLPIYLPLMLGQVRNPNLEQQIVARLNQFSLPADALILEIAESAFMHQPEHYIDLLKRLPAISLNISLENFGTRLSSLPYMQHLNLKALKLDHSFTQDILTNQKARAIAGAIIELAHAHHVKVIAEHVSSQDERNVLLSLECNEIQGAFCANPVHQAQLAEFLRDSQLAVPYGKIKREENSWSAYSIAAESLSVAR</sequence>
<dbReference type="InterPro" id="IPR000160">
    <property type="entry name" value="GGDEF_dom"/>
</dbReference>
<dbReference type="SMART" id="SM00052">
    <property type="entry name" value="EAL"/>
    <property type="match status" value="1"/>
</dbReference>
<evidence type="ECO:0000313" key="6">
    <source>
        <dbReference type="Proteomes" id="UP001617669"/>
    </source>
</evidence>
<organism evidence="5 6">
    <name type="scientific">Methylobacillus methanolivorans</name>
    <dbReference type="NCBI Taxonomy" id="1848927"/>
    <lineage>
        <taxon>Bacteria</taxon>
        <taxon>Pseudomonadati</taxon>
        <taxon>Pseudomonadota</taxon>
        <taxon>Betaproteobacteria</taxon>
        <taxon>Nitrosomonadales</taxon>
        <taxon>Methylophilaceae</taxon>
        <taxon>Methylobacillus</taxon>
    </lineage>
</organism>
<dbReference type="CDD" id="cd01949">
    <property type="entry name" value="GGDEF"/>
    <property type="match status" value="1"/>
</dbReference>
<evidence type="ECO:0000259" key="3">
    <source>
        <dbReference type="PROSITE" id="PS50887"/>
    </source>
</evidence>
<dbReference type="InterPro" id="IPR029787">
    <property type="entry name" value="Nucleotide_cyclase"/>
</dbReference>
<dbReference type="Pfam" id="PF03707">
    <property type="entry name" value="MHYT"/>
    <property type="match status" value="3"/>
</dbReference>
<evidence type="ECO:0000259" key="4">
    <source>
        <dbReference type="PROSITE" id="PS50924"/>
    </source>
</evidence>
<dbReference type="InterPro" id="IPR052155">
    <property type="entry name" value="Biofilm_reg_signaling"/>
</dbReference>
<accession>A0ABW8GJQ0</accession>
<dbReference type="SUPFAM" id="SSF55073">
    <property type="entry name" value="Nucleotide cyclase"/>
    <property type="match status" value="1"/>
</dbReference>
<dbReference type="NCBIfam" id="TIGR00254">
    <property type="entry name" value="GGDEF"/>
    <property type="match status" value="1"/>
</dbReference>
<feature type="transmembrane region" description="Helical" evidence="1">
    <location>
        <begin position="214"/>
        <end position="236"/>
    </location>
</feature>
<dbReference type="PROSITE" id="PS50887">
    <property type="entry name" value="GGDEF"/>
    <property type="match status" value="1"/>
</dbReference>
<dbReference type="Pfam" id="PF00563">
    <property type="entry name" value="EAL"/>
    <property type="match status" value="1"/>
</dbReference>
<dbReference type="PANTHER" id="PTHR44757:SF2">
    <property type="entry name" value="BIOFILM ARCHITECTURE MAINTENANCE PROTEIN MBAA"/>
    <property type="match status" value="1"/>
</dbReference>
<dbReference type="RefSeq" id="WP_400880154.1">
    <property type="nucleotide sequence ID" value="NZ_JBIWXY010000001.1"/>
</dbReference>
<protein>
    <submittedName>
        <fullName evidence="5">Bifunctional diguanylate cyclase/phosphodiesterase</fullName>
    </submittedName>
</protein>
<dbReference type="CDD" id="cd01948">
    <property type="entry name" value="EAL"/>
    <property type="match status" value="1"/>
</dbReference>
<feature type="transmembrane region" description="Helical" evidence="1">
    <location>
        <begin position="44"/>
        <end position="67"/>
    </location>
</feature>
<dbReference type="PANTHER" id="PTHR44757">
    <property type="entry name" value="DIGUANYLATE CYCLASE DGCP"/>
    <property type="match status" value="1"/>
</dbReference>
<feature type="domain" description="GGDEF" evidence="3">
    <location>
        <begin position="289"/>
        <end position="421"/>
    </location>
</feature>
<keyword evidence="1" id="KW-1133">Transmembrane helix</keyword>
<dbReference type="SUPFAM" id="SSF141868">
    <property type="entry name" value="EAL domain-like"/>
    <property type="match status" value="1"/>
</dbReference>
<evidence type="ECO:0000256" key="1">
    <source>
        <dbReference type="PROSITE-ProRule" id="PRU00244"/>
    </source>
</evidence>
<feature type="transmembrane region" description="Helical" evidence="1">
    <location>
        <begin position="12"/>
        <end position="32"/>
    </location>
</feature>
<feature type="transmembrane region" description="Helical" evidence="1">
    <location>
        <begin position="181"/>
        <end position="202"/>
    </location>
</feature>
<keyword evidence="1" id="KW-0812">Transmembrane</keyword>
<dbReference type="InterPro" id="IPR001633">
    <property type="entry name" value="EAL_dom"/>
</dbReference>
<feature type="domain" description="MHYT" evidence="4">
    <location>
        <begin position="5"/>
        <end position="199"/>
    </location>
</feature>
<feature type="transmembrane region" description="Helical" evidence="1">
    <location>
        <begin position="103"/>
        <end position="122"/>
    </location>
</feature>
<dbReference type="InterPro" id="IPR005330">
    <property type="entry name" value="MHYT_dom"/>
</dbReference>
<feature type="transmembrane region" description="Helical" evidence="1">
    <location>
        <begin position="134"/>
        <end position="160"/>
    </location>
</feature>
<dbReference type="InterPro" id="IPR035919">
    <property type="entry name" value="EAL_sf"/>
</dbReference>
<dbReference type="Gene3D" id="3.20.20.450">
    <property type="entry name" value="EAL domain"/>
    <property type="match status" value="1"/>
</dbReference>
<dbReference type="EMBL" id="JBIWXY010000001">
    <property type="protein sequence ID" value="MFJ5445605.1"/>
    <property type="molecule type" value="Genomic_DNA"/>
</dbReference>
<comment type="caution">
    <text evidence="5">The sequence shown here is derived from an EMBL/GenBank/DDBJ whole genome shotgun (WGS) entry which is preliminary data.</text>
</comment>
<dbReference type="SMART" id="SM00267">
    <property type="entry name" value="GGDEF"/>
    <property type="match status" value="1"/>
</dbReference>
<feature type="transmembrane region" description="Helical" evidence="1">
    <location>
        <begin position="79"/>
        <end position="96"/>
    </location>
</feature>
<feature type="domain" description="EAL" evidence="2">
    <location>
        <begin position="430"/>
        <end position="683"/>
    </location>
</feature>
<dbReference type="Proteomes" id="UP001617669">
    <property type="component" value="Unassembled WGS sequence"/>
</dbReference>